<organism evidence="1 2">
    <name type="scientific">Pseudomonas chlororaphis</name>
    <dbReference type="NCBI Taxonomy" id="587753"/>
    <lineage>
        <taxon>Bacteria</taxon>
        <taxon>Pseudomonadati</taxon>
        <taxon>Pseudomonadota</taxon>
        <taxon>Gammaproteobacteria</taxon>
        <taxon>Pseudomonadales</taxon>
        <taxon>Pseudomonadaceae</taxon>
        <taxon>Pseudomonas</taxon>
    </lineage>
</organism>
<dbReference type="Proteomes" id="UP000268048">
    <property type="component" value="Chromosome"/>
</dbReference>
<dbReference type="EMBL" id="CP027753">
    <property type="protein sequence ID" value="AZE47275.1"/>
    <property type="molecule type" value="Genomic_DNA"/>
</dbReference>
<dbReference type="AlphaFoldDB" id="A0A3G7TJK1"/>
<evidence type="ECO:0000313" key="2">
    <source>
        <dbReference type="Proteomes" id="UP000268048"/>
    </source>
</evidence>
<sequence length="37" mass="3988">MNAFTALIPDMPISFLVHGHLLSRSLADGFSIGLKNC</sequence>
<protein>
    <submittedName>
        <fullName evidence="1">Uncharacterized protein</fullName>
    </submittedName>
</protein>
<gene>
    <name evidence="1" type="ORF">C4K04_1585</name>
</gene>
<evidence type="ECO:0000313" key="1">
    <source>
        <dbReference type="EMBL" id="AZE47275.1"/>
    </source>
</evidence>
<name>A0A3G7TJK1_9PSED</name>
<accession>A0A3G7TJK1</accession>
<proteinExistence type="predicted"/>
<reference evidence="1 2" key="1">
    <citation type="submission" date="2018-03" db="EMBL/GenBank/DDBJ databases">
        <title>Diversity of phytobeneficial traits revealed by whole-genome analysis of worldwide-isolated phenazine-producing Pseudomonas spp.</title>
        <authorList>
            <person name="Biessy A."/>
            <person name="Novinscak A."/>
            <person name="Blom J."/>
            <person name="Leger G."/>
            <person name="Thomashow L.S."/>
            <person name="Cazorla F.M."/>
            <person name="Josic D."/>
            <person name="Filion M."/>
        </authorList>
    </citation>
    <scope>NUCLEOTIDE SEQUENCE [LARGE SCALE GENOMIC DNA]</scope>
    <source>
        <strain evidence="1 2">B25</strain>
    </source>
</reference>